<comment type="caution">
    <text evidence="1">The sequence shown here is derived from an EMBL/GenBank/DDBJ whole genome shotgun (WGS) entry which is preliminary data.</text>
</comment>
<name>A0ABQ9YXV0_9CRUS</name>
<reference evidence="1 2" key="1">
    <citation type="journal article" date="2023" name="Nucleic Acids Res.">
        <title>The hologenome of Daphnia magna reveals possible DNA methylation and microbiome-mediated evolution of the host genome.</title>
        <authorList>
            <person name="Chaturvedi A."/>
            <person name="Li X."/>
            <person name="Dhandapani V."/>
            <person name="Marshall H."/>
            <person name="Kissane S."/>
            <person name="Cuenca-Cambronero M."/>
            <person name="Asole G."/>
            <person name="Calvet F."/>
            <person name="Ruiz-Romero M."/>
            <person name="Marangio P."/>
            <person name="Guigo R."/>
            <person name="Rago D."/>
            <person name="Mirbahai L."/>
            <person name="Eastwood N."/>
            <person name="Colbourne J.K."/>
            <person name="Zhou J."/>
            <person name="Mallon E."/>
            <person name="Orsini L."/>
        </authorList>
    </citation>
    <scope>NUCLEOTIDE SEQUENCE [LARGE SCALE GENOMIC DNA]</scope>
    <source>
        <strain evidence="1">LRV0_1</strain>
    </source>
</reference>
<dbReference type="EMBL" id="JAOYFB010000001">
    <property type="protein sequence ID" value="KAK4005283.1"/>
    <property type="molecule type" value="Genomic_DNA"/>
</dbReference>
<gene>
    <name evidence="1" type="ORF">OUZ56_007000</name>
</gene>
<keyword evidence="2" id="KW-1185">Reference proteome</keyword>
<protein>
    <submittedName>
        <fullName evidence="1">Uncharacterized protein</fullName>
    </submittedName>
</protein>
<accession>A0ABQ9YXV0</accession>
<evidence type="ECO:0000313" key="1">
    <source>
        <dbReference type="EMBL" id="KAK4005283.1"/>
    </source>
</evidence>
<organism evidence="1 2">
    <name type="scientific">Daphnia magna</name>
    <dbReference type="NCBI Taxonomy" id="35525"/>
    <lineage>
        <taxon>Eukaryota</taxon>
        <taxon>Metazoa</taxon>
        <taxon>Ecdysozoa</taxon>
        <taxon>Arthropoda</taxon>
        <taxon>Crustacea</taxon>
        <taxon>Branchiopoda</taxon>
        <taxon>Diplostraca</taxon>
        <taxon>Cladocera</taxon>
        <taxon>Anomopoda</taxon>
        <taxon>Daphniidae</taxon>
        <taxon>Daphnia</taxon>
    </lineage>
</organism>
<evidence type="ECO:0000313" key="2">
    <source>
        <dbReference type="Proteomes" id="UP001234178"/>
    </source>
</evidence>
<dbReference type="Proteomes" id="UP001234178">
    <property type="component" value="Unassembled WGS sequence"/>
</dbReference>
<sequence length="74" mass="8431">MQKRFANNVCIAAKYVLHEIQIPTGLMYFSMAAELASAARQNEALPADYYNSTLAPEPRCIELVRYYLADWNSL</sequence>
<proteinExistence type="predicted"/>